<dbReference type="Proteomes" id="UP000220034">
    <property type="component" value="Unassembled WGS sequence"/>
</dbReference>
<dbReference type="PANTHER" id="PTHR43877">
    <property type="entry name" value="AMINOALKYLPHOSPHONATE N-ACETYLTRANSFERASE-RELATED-RELATED"/>
    <property type="match status" value="1"/>
</dbReference>
<evidence type="ECO:0000259" key="3">
    <source>
        <dbReference type="PROSITE" id="PS51186"/>
    </source>
</evidence>
<keyword evidence="5" id="KW-1185">Reference proteome</keyword>
<dbReference type="OrthoDB" id="9796171at2"/>
<dbReference type="InterPro" id="IPR000182">
    <property type="entry name" value="GNAT_dom"/>
</dbReference>
<dbReference type="RefSeq" id="WP_097928161.1">
    <property type="nucleotide sequence ID" value="NZ_OCTN01000001.1"/>
</dbReference>
<sequence length="145" mass="15538">MSETIQFLNGDADLTACCALRHQVFVVEQGVSVADEVDGLDPECLHLLATVDAQPVGTARILIRDGVAKIGRVCVLPSMRGTGLGGRMVDAMLTHLREMPEVRSAKLGSQVAAITLYARAGFTPVGERYMEAGLPHQDMVHSLHS</sequence>
<accession>A0A2C9CQD9</accession>
<dbReference type="InterPro" id="IPR050832">
    <property type="entry name" value="Bact_Acetyltransf"/>
</dbReference>
<feature type="domain" description="N-acetyltransferase" evidence="3">
    <location>
        <begin position="5"/>
        <end position="144"/>
    </location>
</feature>
<keyword evidence="2" id="KW-0012">Acyltransferase</keyword>
<gene>
    <name evidence="4" type="ORF">SAMN06273572_101437</name>
</gene>
<dbReference type="PROSITE" id="PS51186">
    <property type="entry name" value="GNAT"/>
    <property type="match status" value="1"/>
</dbReference>
<evidence type="ECO:0000256" key="2">
    <source>
        <dbReference type="ARBA" id="ARBA00023315"/>
    </source>
</evidence>
<dbReference type="AlphaFoldDB" id="A0A2C9CQD9"/>
<protein>
    <submittedName>
        <fullName evidence="4">ElaA protein</fullName>
    </submittedName>
</protein>
<dbReference type="CDD" id="cd04301">
    <property type="entry name" value="NAT_SF"/>
    <property type="match status" value="1"/>
</dbReference>
<evidence type="ECO:0000313" key="5">
    <source>
        <dbReference type="Proteomes" id="UP000220034"/>
    </source>
</evidence>
<dbReference type="SUPFAM" id="SSF55729">
    <property type="entry name" value="Acyl-CoA N-acyltransferases (Nat)"/>
    <property type="match status" value="1"/>
</dbReference>
<evidence type="ECO:0000313" key="4">
    <source>
        <dbReference type="EMBL" id="SOH92589.1"/>
    </source>
</evidence>
<reference evidence="5" key="1">
    <citation type="submission" date="2017-09" db="EMBL/GenBank/DDBJ databases">
        <authorList>
            <person name="Varghese N."/>
            <person name="Submissions S."/>
        </authorList>
    </citation>
    <scope>NUCLEOTIDE SEQUENCE [LARGE SCALE GENOMIC DNA]</scope>
    <source>
        <strain evidence="5">C7</strain>
    </source>
</reference>
<organism evidence="4 5">
    <name type="scientific">Pontivivens marinum</name>
    <dbReference type="NCBI Taxonomy" id="1690039"/>
    <lineage>
        <taxon>Bacteria</taxon>
        <taxon>Pseudomonadati</taxon>
        <taxon>Pseudomonadota</taxon>
        <taxon>Alphaproteobacteria</taxon>
        <taxon>Rhodobacterales</taxon>
        <taxon>Paracoccaceae</taxon>
        <taxon>Pontivivens</taxon>
    </lineage>
</organism>
<dbReference type="InterPro" id="IPR016181">
    <property type="entry name" value="Acyl_CoA_acyltransferase"/>
</dbReference>
<evidence type="ECO:0000256" key="1">
    <source>
        <dbReference type="ARBA" id="ARBA00022679"/>
    </source>
</evidence>
<keyword evidence="1" id="KW-0808">Transferase</keyword>
<dbReference type="EMBL" id="OCTN01000001">
    <property type="protein sequence ID" value="SOH92589.1"/>
    <property type="molecule type" value="Genomic_DNA"/>
</dbReference>
<dbReference type="GO" id="GO:0016747">
    <property type="term" value="F:acyltransferase activity, transferring groups other than amino-acyl groups"/>
    <property type="evidence" value="ECO:0007669"/>
    <property type="project" value="InterPro"/>
</dbReference>
<dbReference type="PANTHER" id="PTHR43877:SF1">
    <property type="entry name" value="ACETYLTRANSFERASE"/>
    <property type="match status" value="1"/>
</dbReference>
<name>A0A2C9CQD9_9RHOB</name>
<proteinExistence type="predicted"/>
<dbReference type="Pfam" id="PF13673">
    <property type="entry name" value="Acetyltransf_10"/>
    <property type="match status" value="1"/>
</dbReference>
<dbReference type="Gene3D" id="3.40.630.30">
    <property type="match status" value="1"/>
</dbReference>